<comment type="caution">
    <text evidence="5">The sequence shown here is derived from an EMBL/GenBank/DDBJ whole genome shotgun (WGS) entry which is preliminary data.</text>
</comment>
<dbReference type="Gene3D" id="3.40.630.10">
    <property type="entry name" value="Zn peptidases"/>
    <property type="match status" value="1"/>
</dbReference>
<dbReference type="InterPro" id="IPR002933">
    <property type="entry name" value="Peptidase_M20"/>
</dbReference>
<evidence type="ECO:0000256" key="3">
    <source>
        <dbReference type="ARBA" id="ARBA00022801"/>
    </source>
</evidence>
<protein>
    <submittedName>
        <fullName evidence="5">Acetylornithine deacetylase/succinyl-diaminopimelate desuccinylase-like protein</fullName>
    </submittedName>
</protein>
<dbReference type="Pfam" id="PF01546">
    <property type="entry name" value="Peptidase_M20"/>
    <property type="match status" value="1"/>
</dbReference>
<dbReference type="EMBL" id="SHKV01000001">
    <property type="protein sequence ID" value="RZU32957.1"/>
    <property type="molecule type" value="Genomic_DNA"/>
</dbReference>
<evidence type="ECO:0000313" key="5">
    <source>
        <dbReference type="EMBL" id="RZU32957.1"/>
    </source>
</evidence>
<keyword evidence="2" id="KW-0479">Metal-binding</keyword>
<dbReference type="Pfam" id="PF07687">
    <property type="entry name" value="M20_dimer"/>
    <property type="match status" value="1"/>
</dbReference>
<feature type="domain" description="Peptidase M20 dimerisation" evidence="4">
    <location>
        <begin position="213"/>
        <end position="370"/>
    </location>
</feature>
<dbReference type="PANTHER" id="PTHR43270:SF12">
    <property type="entry name" value="SUCCINYL-DIAMINOPIMELATE DESUCCINYLASE"/>
    <property type="match status" value="1"/>
</dbReference>
<dbReference type="PANTHER" id="PTHR43270">
    <property type="entry name" value="BETA-ALA-HIS DIPEPTIDASE"/>
    <property type="match status" value="1"/>
</dbReference>
<proteinExistence type="predicted"/>
<dbReference type="NCBIfam" id="NF006579">
    <property type="entry name" value="PRK09104.1"/>
    <property type="match status" value="1"/>
</dbReference>
<dbReference type="GO" id="GO:0008233">
    <property type="term" value="F:peptidase activity"/>
    <property type="evidence" value="ECO:0007669"/>
    <property type="project" value="UniProtKB-KW"/>
</dbReference>
<dbReference type="GO" id="GO:0006508">
    <property type="term" value="P:proteolysis"/>
    <property type="evidence" value="ECO:0007669"/>
    <property type="project" value="UniProtKB-KW"/>
</dbReference>
<evidence type="ECO:0000256" key="1">
    <source>
        <dbReference type="ARBA" id="ARBA00022670"/>
    </source>
</evidence>
<keyword evidence="1" id="KW-0645">Protease</keyword>
<dbReference type="InterPro" id="IPR011650">
    <property type="entry name" value="Peptidase_M20_dimer"/>
</dbReference>
<organism evidence="5 6">
    <name type="scientific">Blastococcus saxobsidens</name>
    <dbReference type="NCBI Taxonomy" id="138336"/>
    <lineage>
        <taxon>Bacteria</taxon>
        <taxon>Bacillati</taxon>
        <taxon>Actinomycetota</taxon>
        <taxon>Actinomycetes</taxon>
        <taxon>Geodermatophilales</taxon>
        <taxon>Geodermatophilaceae</taxon>
        <taxon>Blastococcus</taxon>
    </lineage>
</organism>
<dbReference type="GO" id="GO:0046872">
    <property type="term" value="F:metal ion binding"/>
    <property type="evidence" value="ECO:0007669"/>
    <property type="project" value="UniProtKB-KW"/>
</dbReference>
<dbReference type="InterPro" id="IPR051458">
    <property type="entry name" value="Cyt/Met_Dipeptidase"/>
</dbReference>
<keyword evidence="3" id="KW-0378">Hydrolase</keyword>
<evidence type="ECO:0000259" key="4">
    <source>
        <dbReference type="Pfam" id="PF07687"/>
    </source>
</evidence>
<reference evidence="5 6" key="1">
    <citation type="submission" date="2019-02" db="EMBL/GenBank/DDBJ databases">
        <title>Sequencing the genomes of 1000 actinobacteria strains.</title>
        <authorList>
            <person name="Klenk H.-P."/>
        </authorList>
    </citation>
    <scope>NUCLEOTIDE SEQUENCE [LARGE SCALE GENOMIC DNA]</scope>
    <source>
        <strain evidence="5 6">DSM 44509</strain>
    </source>
</reference>
<evidence type="ECO:0000313" key="6">
    <source>
        <dbReference type="Proteomes" id="UP000292507"/>
    </source>
</evidence>
<dbReference type="Proteomes" id="UP000292507">
    <property type="component" value="Unassembled WGS sequence"/>
</dbReference>
<dbReference type="Gene3D" id="3.30.70.360">
    <property type="match status" value="1"/>
</dbReference>
<keyword evidence="6" id="KW-1185">Reference proteome</keyword>
<dbReference type="AlphaFoldDB" id="A0A4Q7Y7E2"/>
<gene>
    <name evidence="5" type="ORF">BKA19_2672</name>
</gene>
<name>A0A4Q7Y7E2_9ACTN</name>
<accession>A0A4Q7Y7E2</accession>
<evidence type="ECO:0000256" key="2">
    <source>
        <dbReference type="ARBA" id="ARBA00022723"/>
    </source>
</evidence>
<dbReference type="SUPFAM" id="SSF53187">
    <property type="entry name" value="Zn-dependent exopeptidases"/>
    <property type="match status" value="1"/>
</dbReference>
<sequence>MVGPPAAATVDAVTSEREYVTAHLDDLHADLGAWLRIPSISADPAHADDVAASAAWLAEALTRTGFPTVEIWPTAGAPAVFAEWPSADADAPVALVYGHHDVQPVDPPELWVHPPFEPTRVEGPDGPELHARGAIDDKGNVAFHLLGIRAHLAATGRDTPAVTVKLLIEGEEESGSPHFEALLREKADRLACDVVVVSDTGMAAPDVPSAVTAMRGLADAEITLRGPAVDLHSGSFGGAVPNPLHALAELIAKLHDDQGRVTIPGFYDKVRSLSDRERELMSRVPFDEQTWLAGPAASRATYGEAGYSTLERTGARPTAEVNGMWGGYTGPGHKTIIPAEAHAKVTFRLVSDQRPEDVGPLLRAWVQDNVPAGIEAEVHTPPGGVAPCASDLDSPHMDALLAAIGQAFDTDPGDVLFTREGGSGPEAAIVAALGAPLLFLGAGLPTDRIHSPNERVLLPMLYRGAEAAAHLWRELAARRS</sequence>